<sequence>MVYTRILAALLSVFCLCTVPVFAATPRVEKTIETICFEDGTYLQITTTETENMTRSSAKRVYRDYNYYVDNKLAVCYTLTGIFEYDGKTSKATDVTASASIYQSGWSLKSHHESRSGNRIYGTATFSGPNGDKTLSGSITCDKDGNLS</sequence>
<protein>
    <submittedName>
        <fullName evidence="2">Uncharacterized protein</fullName>
    </submittedName>
</protein>
<feature type="signal peptide" evidence="1">
    <location>
        <begin position="1"/>
        <end position="23"/>
    </location>
</feature>
<evidence type="ECO:0000256" key="1">
    <source>
        <dbReference type="SAM" id="SignalP"/>
    </source>
</evidence>
<keyword evidence="1" id="KW-0732">Signal</keyword>
<comment type="caution">
    <text evidence="2">The sequence shown here is derived from an EMBL/GenBank/DDBJ whole genome shotgun (WGS) entry which is preliminary data.</text>
</comment>
<proteinExistence type="predicted"/>
<reference evidence="2" key="1">
    <citation type="journal article" date="2021" name="PeerJ">
        <title>Extensive microbial diversity within the chicken gut microbiome revealed by metagenomics and culture.</title>
        <authorList>
            <person name="Gilroy R."/>
            <person name="Ravi A."/>
            <person name="Getino M."/>
            <person name="Pursley I."/>
            <person name="Horton D.L."/>
            <person name="Alikhan N.F."/>
            <person name="Baker D."/>
            <person name="Gharbi K."/>
            <person name="Hall N."/>
            <person name="Watson M."/>
            <person name="Adriaenssens E.M."/>
            <person name="Foster-Nyarko E."/>
            <person name="Jarju S."/>
            <person name="Secka A."/>
            <person name="Antonio M."/>
            <person name="Oren A."/>
            <person name="Chaudhuri R.R."/>
            <person name="La Ragione R."/>
            <person name="Hildebrand F."/>
            <person name="Pallen M.J."/>
        </authorList>
    </citation>
    <scope>NUCLEOTIDE SEQUENCE</scope>
    <source>
        <strain evidence="2">CHK189-11263</strain>
    </source>
</reference>
<accession>A0A9D2MAG7</accession>
<feature type="chain" id="PRO_5039103355" evidence="1">
    <location>
        <begin position="24"/>
        <end position="148"/>
    </location>
</feature>
<organism evidence="2 3">
    <name type="scientific">Candidatus Flavonifractor intestinipullorum</name>
    <dbReference type="NCBI Taxonomy" id="2838587"/>
    <lineage>
        <taxon>Bacteria</taxon>
        <taxon>Bacillati</taxon>
        <taxon>Bacillota</taxon>
        <taxon>Clostridia</taxon>
        <taxon>Eubacteriales</taxon>
        <taxon>Oscillospiraceae</taxon>
        <taxon>Flavonifractor</taxon>
    </lineage>
</organism>
<dbReference type="Proteomes" id="UP000824208">
    <property type="component" value="Unassembled WGS sequence"/>
</dbReference>
<gene>
    <name evidence="2" type="ORF">H9714_03440</name>
</gene>
<evidence type="ECO:0000313" key="3">
    <source>
        <dbReference type="Proteomes" id="UP000824208"/>
    </source>
</evidence>
<dbReference type="AlphaFoldDB" id="A0A9D2MAG7"/>
<evidence type="ECO:0000313" key="2">
    <source>
        <dbReference type="EMBL" id="HJB56585.1"/>
    </source>
</evidence>
<dbReference type="EMBL" id="DWYC01000036">
    <property type="protein sequence ID" value="HJB56585.1"/>
    <property type="molecule type" value="Genomic_DNA"/>
</dbReference>
<name>A0A9D2MAG7_9FIRM</name>
<reference evidence="2" key="2">
    <citation type="submission" date="2021-04" db="EMBL/GenBank/DDBJ databases">
        <authorList>
            <person name="Gilroy R."/>
        </authorList>
    </citation>
    <scope>NUCLEOTIDE SEQUENCE</scope>
    <source>
        <strain evidence="2">CHK189-11263</strain>
    </source>
</reference>